<dbReference type="GO" id="GO:0016787">
    <property type="term" value="F:hydrolase activity"/>
    <property type="evidence" value="ECO:0007669"/>
    <property type="project" value="UniProtKB-KW"/>
</dbReference>
<protein>
    <submittedName>
        <fullName evidence="3">Amidohydrolase</fullName>
    </submittedName>
</protein>
<dbReference type="SUPFAM" id="SSF51556">
    <property type="entry name" value="Metallo-dependent hydrolases"/>
    <property type="match status" value="1"/>
</dbReference>
<gene>
    <name evidence="3" type="ORF">CSW57_14910</name>
</gene>
<dbReference type="InterPro" id="IPR052350">
    <property type="entry name" value="Metallo-dep_Lactonases"/>
</dbReference>
<dbReference type="PANTHER" id="PTHR43569">
    <property type="entry name" value="AMIDOHYDROLASE"/>
    <property type="match status" value="1"/>
</dbReference>
<dbReference type="RefSeq" id="WP_099383554.1">
    <property type="nucleotide sequence ID" value="NZ_PEBD01000010.1"/>
</dbReference>
<feature type="domain" description="Amidohydrolase-related" evidence="2">
    <location>
        <begin position="31"/>
        <end position="382"/>
    </location>
</feature>
<dbReference type="EMBL" id="PEBD01000010">
    <property type="protein sequence ID" value="PHV65128.1"/>
    <property type="molecule type" value="Genomic_DNA"/>
</dbReference>
<keyword evidence="3" id="KW-0378">Hydrolase</keyword>
<dbReference type="Pfam" id="PF04909">
    <property type="entry name" value="Amidohydro_2"/>
    <property type="match status" value="1"/>
</dbReference>
<organism evidence="3 4">
    <name type="scientific">Williamsia marianensis</name>
    <dbReference type="NCBI Taxonomy" id="85044"/>
    <lineage>
        <taxon>Bacteria</taxon>
        <taxon>Bacillati</taxon>
        <taxon>Actinomycetota</taxon>
        <taxon>Actinomycetes</taxon>
        <taxon>Mycobacteriales</taxon>
        <taxon>Nocardiaceae</taxon>
        <taxon>Williamsia</taxon>
    </lineage>
</organism>
<dbReference type="Proteomes" id="UP000225108">
    <property type="component" value="Unassembled WGS sequence"/>
</dbReference>
<dbReference type="Gene3D" id="3.20.20.140">
    <property type="entry name" value="Metal-dependent hydrolases"/>
    <property type="match status" value="1"/>
</dbReference>
<evidence type="ECO:0000313" key="4">
    <source>
        <dbReference type="Proteomes" id="UP000225108"/>
    </source>
</evidence>
<dbReference type="InterPro" id="IPR032466">
    <property type="entry name" value="Metal_Hydrolase"/>
</dbReference>
<dbReference type="InterPro" id="IPR006680">
    <property type="entry name" value="Amidohydro-rel"/>
</dbReference>
<reference evidence="3 4" key="1">
    <citation type="submission" date="2017-10" db="EMBL/GenBank/DDBJ databases">
        <title>The draft genome sequence of Williamsia sp. BULT 1.1 isolated from the semi-arid grassland soils from South Africa.</title>
        <authorList>
            <person name="Kabwe M.H."/>
            <person name="Govender N."/>
            <person name="Mutseka Lunga P."/>
            <person name="Vikram S."/>
            <person name="Makhalanyane T.P."/>
        </authorList>
    </citation>
    <scope>NUCLEOTIDE SEQUENCE [LARGE SCALE GENOMIC DNA]</scope>
    <source>
        <strain evidence="3 4">BULT 1.1</strain>
    </source>
</reference>
<dbReference type="AlphaFoldDB" id="A0A2G3PH42"/>
<evidence type="ECO:0000313" key="3">
    <source>
        <dbReference type="EMBL" id="PHV65128.1"/>
    </source>
</evidence>
<dbReference type="PANTHER" id="PTHR43569:SF1">
    <property type="entry name" value="BLL3371 PROTEIN"/>
    <property type="match status" value="1"/>
</dbReference>
<accession>A0A2G3PH42</accession>
<name>A0A2G3PH42_WILMA</name>
<evidence type="ECO:0000256" key="1">
    <source>
        <dbReference type="ARBA" id="ARBA00038310"/>
    </source>
</evidence>
<comment type="caution">
    <text evidence="3">The sequence shown here is derived from an EMBL/GenBank/DDBJ whole genome shotgun (WGS) entry which is preliminary data.</text>
</comment>
<comment type="similarity">
    <text evidence="1">Belongs to the metallo-dependent hydrolases superfamily.</text>
</comment>
<sequence length="384" mass="42298">MAKGRAEDSARSEGDTRLSGGALLGIVPGVIDTHIHQWDPLRTPREAAKRTRIYRAAPVLGKAIFRYAVAQRDRELVLDPKFVTRPYLPKHYYADAAKVVPLTGVPVESVVHMQADWRTDDPMAAAAETRWVTSLPFGQEGAPELGAVIARGDPRGPEFSQQLDMHLEISELVRGIRCMAAWHPDPKVRSWADTGGLFASADFLEGFGALAERNLVFEAWVYSHQLRDVRTLAREYPDTTIVLNHLGTPVGLFGPMGQSTGHTAAQRHELMRAWREDISAVAQCRNVIAKLSGIAFPLLGYGHQRSGNIGTQQTLTNMTGPLLEHAVSVFGPDRLMFGSNFPADKPNASMATIVGTQLDVLAPYGEDLLRKVFRDNARRVYSID</sequence>
<proteinExistence type="inferred from homology"/>
<evidence type="ECO:0000259" key="2">
    <source>
        <dbReference type="Pfam" id="PF04909"/>
    </source>
</evidence>